<accession>A0ABW5D0Y6</accession>
<feature type="active site" evidence="2">
    <location>
        <position position="319"/>
    </location>
</feature>
<dbReference type="EMBL" id="JBHUIM010000002">
    <property type="protein sequence ID" value="MFD2247263.1"/>
    <property type="molecule type" value="Genomic_DNA"/>
</dbReference>
<keyword evidence="5" id="KW-1185">Reference proteome</keyword>
<dbReference type="PANTHER" id="PTHR32268:SF11">
    <property type="entry name" value="HOMOSERINE O-ACETYLTRANSFERASE"/>
    <property type="match status" value="1"/>
</dbReference>
<dbReference type="InterPro" id="IPR000073">
    <property type="entry name" value="AB_hydrolase_1"/>
</dbReference>
<name>A0ABW5D0Y6_9BACT</name>
<keyword evidence="2" id="KW-0963">Cytoplasm</keyword>
<dbReference type="HAMAP" id="MF_00296">
    <property type="entry name" value="MetX_acyltransf"/>
    <property type="match status" value="1"/>
</dbReference>
<dbReference type="InterPro" id="IPR008220">
    <property type="entry name" value="HAT_MetX-like"/>
</dbReference>
<feature type="binding site" evidence="2">
    <location>
        <position position="320"/>
    </location>
    <ligand>
        <name>substrate</name>
    </ligand>
</feature>
<dbReference type="Gene3D" id="3.40.50.1820">
    <property type="entry name" value="alpha/beta hydrolase"/>
    <property type="match status" value="1"/>
</dbReference>
<keyword evidence="2" id="KW-0028">Amino-acid biosynthesis</keyword>
<comment type="caution">
    <text evidence="2">Lacks conserved residue(s) required for the propagation of feature annotation.</text>
</comment>
<dbReference type="Proteomes" id="UP001597374">
    <property type="component" value="Unassembled WGS sequence"/>
</dbReference>
<evidence type="ECO:0000256" key="1">
    <source>
        <dbReference type="ARBA" id="ARBA00022679"/>
    </source>
</evidence>
<comment type="pathway">
    <text evidence="2">Amino-acid biosynthesis; L-methionine biosynthesis via de novo pathway; O-acetyl-L-homoserine from L-homoserine: step 1/1.</text>
</comment>
<sequence>MPEHHIFHYQQEFLLESGASLPGFQLTYTTYGQLNARRDNVVWVCHALTGNSDFTDWWAGLFGEDKLYNPAEWFVVCANTLGGCYGSTGPLSINPRTLKPYLHQFPQLTNRDIVAAFDLLRQELELEHVHTLIGGSLGGQQALEWAIQKPDVFDRLVHVASNARHSPWGIAFNESQRMAIRQDPTWLTDSETAGSEGLKTARAIAMLSYRHYTSYAKTQQEPGNSITDDFRASSYQVYQGEKLAKRFNAYTYWLLSKAMDSHHVGRGRGGLEKALAHLKARTLFVGVDSDLLFPVEEQRFLHAHVPDSCFAILQSDYGHDGFLVETAQLDQAIREFYETEHVSNLYYENTEV</sequence>
<dbReference type="NCBIfam" id="TIGR01392">
    <property type="entry name" value="homoserO_Ac_trn"/>
    <property type="match status" value="1"/>
</dbReference>
<evidence type="ECO:0000313" key="4">
    <source>
        <dbReference type="EMBL" id="MFD2247263.1"/>
    </source>
</evidence>
<dbReference type="Pfam" id="PF00561">
    <property type="entry name" value="Abhydrolase_1"/>
    <property type="match status" value="1"/>
</dbReference>
<feature type="domain" description="AB hydrolase-1" evidence="3">
    <location>
        <begin position="41"/>
        <end position="325"/>
    </location>
</feature>
<keyword evidence="2" id="KW-0486">Methionine biosynthesis</keyword>
<gene>
    <name evidence="4" type="primary">metX</name>
    <name evidence="2" type="synonym">metXA</name>
    <name evidence="4" type="ORF">ACFSKP_13425</name>
</gene>
<organism evidence="4 5">
    <name type="scientific">Pontibacter ruber</name>
    <dbReference type="NCBI Taxonomy" id="1343895"/>
    <lineage>
        <taxon>Bacteria</taxon>
        <taxon>Pseudomonadati</taxon>
        <taxon>Bacteroidota</taxon>
        <taxon>Cytophagia</taxon>
        <taxon>Cytophagales</taxon>
        <taxon>Hymenobacteraceae</taxon>
        <taxon>Pontibacter</taxon>
    </lineage>
</organism>
<keyword evidence="2 4" id="KW-0012">Acyltransferase</keyword>
<evidence type="ECO:0000313" key="5">
    <source>
        <dbReference type="Proteomes" id="UP001597374"/>
    </source>
</evidence>
<dbReference type="RefSeq" id="WP_250430198.1">
    <property type="nucleotide sequence ID" value="NZ_JALPRR010000003.1"/>
</dbReference>
<comment type="catalytic activity">
    <reaction evidence="2">
        <text>L-homoserine + acetyl-CoA = O-acetyl-L-homoserine + CoA</text>
        <dbReference type="Rhea" id="RHEA:13701"/>
        <dbReference type="ChEBI" id="CHEBI:57287"/>
        <dbReference type="ChEBI" id="CHEBI:57288"/>
        <dbReference type="ChEBI" id="CHEBI:57476"/>
        <dbReference type="ChEBI" id="CHEBI:57716"/>
        <dbReference type="EC" id="2.3.1.31"/>
    </reaction>
</comment>
<dbReference type="EC" id="2.3.1.31" evidence="2"/>
<evidence type="ECO:0000259" key="3">
    <source>
        <dbReference type="Pfam" id="PF00561"/>
    </source>
</evidence>
<dbReference type="SUPFAM" id="SSF53474">
    <property type="entry name" value="alpha/beta-Hydrolases"/>
    <property type="match status" value="1"/>
</dbReference>
<feature type="binding site" evidence="2">
    <location>
        <position position="202"/>
    </location>
    <ligand>
        <name>substrate</name>
    </ligand>
</feature>
<keyword evidence="1 2" id="KW-0808">Transferase</keyword>
<comment type="similarity">
    <text evidence="2">Belongs to the AB hydrolase superfamily. MetX family.</text>
</comment>
<dbReference type="GO" id="GO:0004414">
    <property type="term" value="F:homoserine O-acetyltransferase activity"/>
    <property type="evidence" value="ECO:0007669"/>
    <property type="project" value="UniProtKB-EC"/>
</dbReference>
<evidence type="ECO:0000256" key="2">
    <source>
        <dbReference type="HAMAP-Rule" id="MF_00296"/>
    </source>
</evidence>
<comment type="caution">
    <text evidence="4">The sequence shown here is derived from an EMBL/GenBank/DDBJ whole genome shotgun (WGS) entry which is preliminary data.</text>
</comment>
<feature type="active site" description="Nucleophile" evidence="2">
    <location>
        <position position="136"/>
    </location>
</feature>
<protein>
    <recommendedName>
        <fullName evidence="2">Homoserine O-acetyltransferase</fullName>
        <shortName evidence="2">HAT</shortName>
        <ecNumber evidence="2">2.3.1.31</ecNumber>
    </recommendedName>
    <alternativeName>
        <fullName evidence="2">Homoserine transacetylase</fullName>
        <shortName evidence="2">HTA</shortName>
    </alternativeName>
</protein>
<proteinExistence type="inferred from homology"/>
<comment type="function">
    <text evidence="2">Transfers an acetyl group from acetyl-CoA to L-homoserine, forming acetyl-L-homoserine.</text>
</comment>
<dbReference type="PIRSF" id="PIRSF000443">
    <property type="entry name" value="Homoser_Ac_trans"/>
    <property type="match status" value="1"/>
</dbReference>
<feature type="active site" evidence="2">
    <location>
        <position position="290"/>
    </location>
</feature>
<dbReference type="PANTHER" id="PTHR32268">
    <property type="entry name" value="HOMOSERINE O-ACETYLTRANSFERASE"/>
    <property type="match status" value="1"/>
</dbReference>
<reference evidence="5" key="1">
    <citation type="journal article" date="2019" name="Int. J. Syst. Evol. Microbiol.">
        <title>The Global Catalogue of Microorganisms (GCM) 10K type strain sequencing project: providing services to taxonomists for standard genome sequencing and annotation.</title>
        <authorList>
            <consortium name="The Broad Institute Genomics Platform"/>
            <consortium name="The Broad Institute Genome Sequencing Center for Infectious Disease"/>
            <person name="Wu L."/>
            <person name="Ma J."/>
        </authorList>
    </citation>
    <scope>NUCLEOTIDE SEQUENCE [LARGE SCALE GENOMIC DNA]</scope>
    <source>
        <strain evidence="5">CGMCC 4.1782</strain>
    </source>
</reference>
<comment type="subunit">
    <text evidence="2">Homodimer.</text>
</comment>
<comment type="subcellular location">
    <subcellularLocation>
        <location evidence="2">Cytoplasm</location>
    </subcellularLocation>
</comment>
<dbReference type="InterPro" id="IPR029058">
    <property type="entry name" value="AB_hydrolase_fold"/>
</dbReference>